<keyword evidence="3" id="KW-0964">Secreted</keyword>
<protein>
    <recommendedName>
        <fullName evidence="6">Cyclase family protein</fullName>
    </recommendedName>
</protein>
<sequence>GTDYLSVAAFDDLVAAHLAFLNGKDVILVEGLKLDDIEPGIYTVHCLPLRLVGSEGSPVRCIL</sequence>
<feature type="non-terminal residue" evidence="4">
    <location>
        <position position="1"/>
    </location>
</feature>
<comment type="subcellular location">
    <subcellularLocation>
        <location evidence="1">Secreted</location>
        <location evidence="1">Extracellular space</location>
        <location evidence="1">Extracellular matrix</location>
    </subcellularLocation>
</comment>
<keyword evidence="5" id="KW-1185">Reference proteome</keyword>
<dbReference type="Proteomes" id="UP000015453">
    <property type="component" value="Unassembled WGS sequence"/>
</dbReference>
<dbReference type="GO" id="GO:0004061">
    <property type="term" value="F:arylformamidase activity"/>
    <property type="evidence" value="ECO:0007669"/>
    <property type="project" value="InterPro"/>
</dbReference>
<dbReference type="InterPro" id="IPR007325">
    <property type="entry name" value="KFase/CYL"/>
</dbReference>
<evidence type="ECO:0000256" key="3">
    <source>
        <dbReference type="ARBA" id="ARBA00022530"/>
    </source>
</evidence>
<evidence type="ECO:0008006" key="6">
    <source>
        <dbReference type="Google" id="ProtNLM"/>
    </source>
</evidence>
<keyword evidence="3" id="KW-0272">Extracellular matrix</keyword>
<organism evidence="4 5">
    <name type="scientific">Genlisea aurea</name>
    <dbReference type="NCBI Taxonomy" id="192259"/>
    <lineage>
        <taxon>Eukaryota</taxon>
        <taxon>Viridiplantae</taxon>
        <taxon>Streptophyta</taxon>
        <taxon>Embryophyta</taxon>
        <taxon>Tracheophyta</taxon>
        <taxon>Spermatophyta</taxon>
        <taxon>Magnoliopsida</taxon>
        <taxon>eudicotyledons</taxon>
        <taxon>Gunneridae</taxon>
        <taxon>Pentapetalae</taxon>
        <taxon>asterids</taxon>
        <taxon>lamiids</taxon>
        <taxon>Lamiales</taxon>
        <taxon>Lentibulariaceae</taxon>
        <taxon>Genlisea</taxon>
    </lineage>
</organism>
<dbReference type="AlphaFoldDB" id="S8BZF4"/>
<dbReference type="InterPro" id="IPR037175">
    <property type="entry name" value="KFase_sf"/>
</dbReference>
<feature type="non-terminal residue" evidence="4">
    <location>
        <position position="63"/>
    </location>
</feature>
<gene>
    <name evidence="4" type="ORF">M569_14992</name>
</gene>
<dbReference type="EMBL" id="AUSU01008053">
    <property type="protein sequence ID" value="EPS59814.1"/>
    <property type="molecule type" value="Genomic_DNA"/>
</dbReference>
<comment type="caution">
    <text evidence="4">The sequence shown here is derived from an EMBL/GenBank/DDBJ whole genome shotgun (WGS) entry which is preliminary data.</text>
</comment>
<dbReference type="PANTHER" id="PTHR31118">
    <property type="entry name" value="CYCLASE-LIKE PROTEIN 2"/>
    <property type="match status" value="1"/>
</dbReference>
<proteinExistence type="inferred from homology"/>
<accession>S8BZF4</accession>
<evidence type="ECO:0000256" key="1">
    <source>
        <dbReference type="ARBA" id="ARBA00004498"/>
    </source>
</evidence>
<dbReference type="SUPFAM" id="SSF102198">
    <property type="entry name" value="Putative cyclase"/>
    <property type="match status" value="1"/>
</dbReference>
<dbReference type="PANTHER" id="PTHR31118:SF12">
    <property type="entry name" value="CYCLASE-LIKE PROTEIN 2"/>
    <property type="match status" value="1"/>
</dbReference>
<evidence type="ECO:0000313" key="4">
    <source>
        <dbReference type="EMBL" id="EPS59814.1"/>
    </source>
</evidence>
<comment type="similarity">
    <text evidence="2">Belongs to the Cyclase 1 superfamily.</text>
</comment>
<dbReference type="Gene3D" id="3.50.30.50">
    <property type="entry name" value="Putative cyclase"/>
    <property type="match status" value="1"/>
</dbReference>
<evidence type="ECO:0000313" key="5">
    <source>
        <dbReference type="Proteomes" id="UP000015453"/>
    </source>
</evidence>
<name>S8BZF4_9LAMI</name>
<evidence type="ECO:0000256" key="2">
    <source>
        <dbReference type="ARBA" id="ARBA00007865"/>
    </source>
</evidence>
<dbReference type="OrthoDB" id="7108654at2759"/>
<dbReference type="GO" id="GO:0019441">
    <property type="term" value="P:L-tryptophan catabolic process to kynurenine"/>
    <property type="evidence" value="ECO:0007669"/>
    <property type="project" value="InterPro"/>
</dbReference>
<reference evidence="4 5" key="1">
    <citation type="journal article" date="2013" name="BMC Genomics">
        <title>The miniature genome of a carnivorous plant Genlisea aurea contains a low number of genes and short non-coding sequences.</title>
        <authorList>
            <person name="Leushkin E.V."/>
            <person name="Sutormin R.A."/>
            <person name="Nabieva E.R."/>
            <person name="Penin A.A."/>
            <person name="Kondrashov A.S."/>
            <person name="Logacheva M.D."/>
        </authorList>
    </citation>
    <scope>NUCLEOTIDE SEQUENCE [LARGE SCALE GENOMIC DNA]</scope>
</reference>